<dbReference type="InterPro" id="IPR036514">
    <property type="entry name" value="SGNH_hydro_sf"/>
</dbReference>
<dbReference type="EMBL" id="BAAAEO010000001">
    <property type="protein sequence ID" value="GAA0541177.1"/>
    <property type="molecule type" value="Genomic_DNA"/>
</dbReference>
<name>A0ABN1DEG2_9GAMM</name>
<proteinExistence type="predicted"/>
<dbReference type="RefSeq" id="WP_226765543.1">
    <property type="nucleotide sequence ID" value="NZ_BAAAEO010000001.1"/>
</dbReference>
<evidence type="ECO:0000313" key="2">
    <source>
        <dbReference type="Proteomes" id="UP001501169"/>
    </source>
</evidence>
<gene>
    <name evidence="1" type="ORF">GCM10009098_05950</name>
</gene>
<sequence>MFIYLKRVTFGFICFTMTACGGGNSSDKQTDIITAPVVSLPTAEPQLAIPDNRYADSYNVLLVGNSHVRANNLSGMLKMLLQTGSNKAMRVQVAPGGSYLDERLSDSTTVNTIQSVNWNYIILQGQKYSTSGQYSYPTEATEYWAALSKTYHATPILFPEHPRQGNADEGSRVYALHLGIAEQEPACVAPLGPAWDNARVTLPQVALYSDGNHASLAGTLLTALLFYQIISGENADELPYLPTLSLSESLQSELGQLASATLQRYGACEY</sequence>
<keyword evidence="2" id="KW-1185">Reference proteome</keyword>
<dbReference type="Proteomes" id="UP001501169">
    <property type="component" value="Unassembled WGS sequence"/>
</dbReference>
<protein>
    <recommendedName>
        <fullName evidence="3">SGNH/GDSL hydrolase family protein</fullName>
    </recommendedName>
</protein>
<accession>A0ABN1DEG2</accession>
<dbReference type="Gene3D" id="3.40.50.1110">
    <property type="entry name" value="SGNH hydrolase"/>
    <property type="match status" value="1"/>
</dbReference>
<comment type="caution">
    <text evidence="1">The sequence shown here is derived from an EMBL/GenBank/DDBJ whole genome shotgun (WGS) entry which is preliminary data.</text>
</comment>
<dbReference type="PROSITE" id="PS51257">
    <property type="entry name" value="PROKAR_LIPOPROTEIN"/>
    <property type="match status" value="1"/>
</dbReference>
<reference evidence="1 2" key="1">
    <citation type="journal article" date="2019" name="Int. J. Syst. Evol. Microbiol.">
        <title>The Global Catalogue of Microorganisms (GCM) 10K type strain sequencing project: providing services to taxonomists for standard genome sequencing and annotation.</title>
        <authorList>
            <consortium name="The Broad Institute Genomics Platform"/>
            <consortium name="The Broad Institute Genome Sequencing Center for Infectious Disease"/>
            <person name="Wu L."/>
            <person name="Ma J."/>
        </authorList>
    </citation>
    <scope>NUCLEOTIDE SEQUENCE [LARGE SCALE GENOMIC DNA]</scope>
    <source>
        <strain evidence="1 2">JCM 14331</strain>
    </source>
</reference>
<evidence type="ECO:0008006" key="3">
    <source>
        <dbReference type="Google" id="ProtNLM"/>
    </source>
</evidence>
<organism evidence="1 2">
    <name type="scientific">Rheinheimera aquimaris</name>
    <dbReference type="NCBI Taxonomy" id="412437"/>
    <lineage>
        <taxon>Bacteria</taxon>
        <taxon>Pseudomonadati</taxon>
        <taxon>Pseudomonadota</taxon>
        <taxon>Gammaproteobacteria</taxon>
        <taxon>Chromatiales</taxon>
        <taxon>Chromatiaceae</taxon>
        <taxon>Rheinheimera</taxon>
    </lineage>
</organism>
<evidence type="ECO:0000313" key="1">
    <source>
        <dbReference type="EMBL" id="GAA0541177.1"/>
    </source>
</evidence>